<proteinExistence type="predicted"/>
<dbReference type="OrthoDB" id="3234968at2759"/>
<keyword evidence="2" id="KW-1133">Transmembrane helix</keyword>
<keyword evidence="2" id="KW-0472">Membrane</keyword>
<accession>A0A9P7KB30</accession>
<gene>
    <name evidence="4" type="ORF">DXG03_002719</name>
</gene>
<protein>
    <submittedName>
        <fullName evidence="4">Uncharacterized protein</fullName>
    </submittedName>
</protein>
<evidence type="ECO:0000256" key="1">
    <source>
        <dbReference type="SAM" id="MobiDB-lite"/>
    </source>
</evidence>
<evidence type="ECO:0000256" key="2">
    <source>
        <dbReference type="SAM" id="Phobius"/>
    </source>
</evidence>
<feature type="transmembrane region" description="Helical" evidence="2">
    <location>
        <begin position="204"/>
        <end position="225"/>
    </location>
</feature>
<evidence type="ECO:0000313" key="4">
    <source>
        <dbReference type="EMBL" id="KAG5642495.1"/>
    </source>
</evidence>
<keyword evidence="3" id="KW-0732">Signal</keyword>
<comment type="caution">
    <text evidence="4">The sequence shown here is derived from an EMBL/GenBank/DDBJ whole genome shotgun (WGS) entry which is preliminary data.</text>
</comment>
<dbReference type="EMBL" id="JABCKV010000181">
    <property type="protein sequence ID" value="KAG5642495.1"/>
    <property type="molecule type" value="Genomic_DNA"/>
</dbReference>
<feature type="chain" id="PRO_5040367685" evidence="3">
    <location>
        <begin position="20"/>
        <end position="235"/>
    </location>
</feature>
<dbReference type="Proteomes" id="UP000775547">
    <property type="component" value="Unassembled WGS sequence"/>
</dbReference>
<dbReference type="AlphaFoldDB" id="A0A9P7KB30"/>
<organism evidence="4 5">
    <name type="scientific">Asterophora parasitica</name>
    <dbReference type="NCBI Taxonomy" id="117018"/>
    <lineage>
        <taxon>Eukaryota</taxon>
        <taxon>Fungi</taxon>
        <taxon>Dikarya</taxon>
        <taxon>Basidiomycota</taxon>
        <taxon>Agaricomycotina</taxon>
        <taxon>Agaricomycetes</taxon>
        <taxon>Agaricomycetidae</taxon>
        <taxon>Agaricales</taxon>
        <taxon>Tricholomatineae</taxon>
        <taxon>Lyophyllaceae</taxon>
        <taxon>Asterophora</taxon>
    </lineage>
</organism>
<sequence>MFIYQALWLAFSLFTYVQAARNVSVSHSDSAIVYSPLSSWSRAGDGEDGGHMLTEDPTATATFTFQGVAIYFASPLWPYTVNTAVSLDSSAPVLLDLTDHDASTPGSEDGAATVRSHPIRGFTNLVNTQHTFVVSVGAGQPFAIVDALIYTVAEDDDEATTTSTSSHISPPTATSKSSPAPTSTSDATASGALASNGLTSTEKIVIAVFSIVGALFVTFVIWKLWHLCRRSKRWD</sequence>
<evidence type="ECO:0000256" key="3">
    <source>
        <dbReference type="SAM" id="SignalP"/>
    </source>
</evidence>
<feature type="region of interest" description="Disordered" evidence="1">
    <location>
        <begin position="160"/>
        <end position="188"/>
    </location>
</feature>
<keyword evidence="5" id="KW-1185">Reference proteome</keyword>
<name>A0A9P7KB30_9AGAR</name>
<reference evidence="4" key="2">
    <citation type="submission" date="2021-10" db="EMBL/GenBank/DDBJ databases">
        <title>Phylogenomics reveals ancestral predisposition of the termite-cultivated fungus Termitomyces towards a domesticated lifestyle.</title>
        <authorList>
            <person name="Auxier B."/>
            <person name="Grum-Grzhimaylo A."/>
            <person name="Cardenas M.E."/>
            <person name="Lodge J.D."/>
            <person name="Laessoe T."/>
            <person name="Pedersen O."/>
            <person name="Smith M.E."/>
            <person name="Kuyper T.W."/>
            <person name="Franco-Molano E.A."/>
            <person name="Baroni T.J."/>
            <person name="Aanen D.K."/>
        </authorList>
    </citation>
    <scope>NUCLEOTIDE SEQUENCE</scope>
    <source>
        <strain evidence="4">AP01</strain>
        <tissue evidence="4">Mycelium</tissue>
    </source>
</reference>
<reference evidence="4" key="1">
    <citation type="submission" date="2020-07" db="EMBL/GenBank/DDBJ databases">
        <authorList>
            <person name="Nieuwenhuis M."/>
            <person name="Van De Peppel L.J.J."/>
        </authorList>
    </citation>
    <scope>NUCLEOTIDE SEQUENCE</scope>
    <source>
        <strain evidence="4">AP01</strain>
        <tissue evidence="4">Mycelium</tissue>
    </source>
</reference>
<evidence type="ECO:0000313" key="5">
    <source>
        <dbReference type="Proteomes" id="UP000775547"/>
    </source>
</evidence>
<keyword evidence="2" id="KW-0812">Transmembrane</keyword>
<feature type="signal peptide" evidence="3">
    <location>
        <begin position="1"/>
        <end position="19"/>
    </location>
</feature>